<accession>A0A248UCK8</accession>
<dbReference type="OrthoDB" id="7351510at2"/>
<protein>
    <submittedName>
        <fullName evidence="2">AAA domain protein</fullName>
    </submittedName>
</protein>
<organism evidence="2 3">
    <name type="scientific">Ochrobactrum quorumnocens</name>
    <dbReference type="NCBI Taxonomy" id="271865"/>
    <lineage>
        <taxon>Bacteria</taxon>
        <taxon>Pseudomonadati</taxon>
        <taxon>Pseudomonadota</taxon>
        <taxon>Alphaproteobacteria</taxon>
        <taxon>Hyphomicrobiales</taxon>
        <taxon>Brucellaceae</taxon>
        <taxon>Brucella/Ochrobactrum group</taxon>
        <taxon>Ochrobactrum</taxon>
    </lineage>
</organism>
<dbReference type="Proteomes" id="UP000215256">
    <property type="component" value="Chromosome 2"/>
</dbReference>
<gene>
    <name evidence="2" type="ORF">CES85_5190</name>
</gene>
<dbReference type="InterPro" id="IPR027417">
    <property type="entry name" value="P-loop_NTPase"/>
</dbReference>
<dbReference type="SUPFAM" id="SSF52540">
    <property type="entry name" value="P-loop containing nucleoside triphosphate hydrolases"/>
    <property type="match status" value="1"/>
</dbReference>
<evidence type="ECO:0000259" key="1">
    <source>
        <dbReference type="Pfam" id="PF13521"/>
    </source>
</evidence>
<evidence type="ECO:0000313" key="3">
    <source>
        <dbReference type="Proteomes" id="UP000215256"/>
    </source>
</evidence>
<dbReference type="RefSeq" id="WP_095445142.1">
    <property type="nucleotide sequence ID" value="NZ_CP022603.1"/>
</dbReference>
<dbReference type="EMBL" id="CP022603">
    <property type="protein sequence ID" value="ASV84396.1"/>
    <property type="molecule type" value="Genomic_DNA"/>
</dbReference>
<dbReference type="Gene3D" id="3.40.50.300">
    <property type="entry name" value="P-loop containing nucleotide triphosphate hydrolases"/>
    <property type="match status" value="1"/>
</dbReference>
<reference evidence="2 3" key="1">
    <citation type="submission" date="2017-07" db="EMBL/GenBank/DDBJ databases">
        <title>Phylogenetic study on the rhizospheric bacterium Ochrobactrum sp. A44.</title>
        <authorList>
            <person name="Krzyzanowska D.M."/>
            <person name="Ossowicki A."/>
            <person name="Rajewska M."/>
            <person name="Maciag T."/>
            <person name="Kaczynski Z."/>
            <person name="Czerwicka M."/>
            <person name="Jafra S."/>
        </authorList>
    </citation>
    <scope>NUCLEOTIDE SEQUENCE [LARGE SCALE GENOMIC DNA]</scope>
    <source>
        <strain evidence="2 3">A44</strain>
    </source>
</reference>
<dbReference type="KEGG" id="och:CES85_5190"/>
<dbReference type="Pfam" id="PF13521">
    <property type="entry name" value="AAA_28"/>
    <property type="match status" value="1"/>
</dbReference>
<dbReference type="AlphaFoldDB" id="A0A248UCK8"/>
<sequence length="184" mass="20140">MHIAVTGTHGSGKTTFIDDFTAVHRGYESVPEPYWLLEQQGVPFANGTTTADLEKQLAESCKLILGHAGGRDVIFDRCPLDFLAYLEVVSAGEGFEWLPSGRELANVSKALAMLDAVVFVPLSSPDEIPVEIELPRLRSRVDRRLKTMLREDDLGLLHNGPRILEVVGSRAQRVVMAGALFGPT</sequence>
<feature type="domain" description="NadR/Ttd14 AAA" evidence="1">
    <location>
        <begin position="3"/>
        <end position="151"/>
    </location>
</feature>
<evidence type="ECO:0000313" key="2">
    <source>
        <dbReference type="EMBL" id="ASV84396.1"/>
    </source>
</evidence>
<proteinExistence type="predicted"/>
<name>A0A248UCK8_9HYPH</name>
<dbReference type="InterPro" id="IPR038727">
    <property type="entry name" value="NadR/Ttd14_AAA_dom"/>
</dbReference>